<organism evidence="7 8">
    <name type="scientific">Culter alburnus</name>
    <name type="common">Topmouth culter</name>
    <dbReference type="NCBI Taxonomy" id="194366"/>
    <lineage>
        <taxon>Eukaryota</taxon>
        <taxon>Metazoa</taxon>
        <taxon>Chordata</taxon>
        <taxon>Craniata</taxon>
        <taxon>Vertebrata</taxon>
        <taxon>Euteleostomi</taxon>
        <taxon>Actinopterygii</taxon>
        <taxon>Neopterygii</taxon>
        <taxon>Teleostei</taxon>
        <taxon>Ostariophysi</taxon>
        <taxon>Cypriniformes</taxon>
        <taxon>Xenocyprididae</taxon>
        <taxon>Xenocypridinae</taxon>
        <taxon>Culter</taxon>
    </lineage>
</organism>
<name>A0AAW1YT23_CULAL</name>
<evidence type="ECO:0000259" key="6">
    <source>
        <dbReference type="Pfam" id="PF04548"/>
    </source>
</evidence>
<dbReference type="InterPro" id="IPR027417">
    <property type="entry name" value="P-loop_NTPase"/>
</dbReference>
<evidence type="ECO:0000256" key="2">
    <source>
        <dbReference type="ARBA" id="ARBA00022741"/>
    </source>
</evidence>
<proteinExistence type="inferred from homology"/>
<evidence type="ECO:0000313" key="8">
    <source>
        <dbReference type="Proteomes" id="UP001479290"/>
    </source>
</evidence>
<keyword evidence="8" id="KW-1185">Reference proteome</keyword>
<feature type="transmembrane region" description="Helical" evidence="4">
    <location>
        <begin position="457"/>
        <end position="483"/>
    </location>
</feature>
<dbReference type="PANTHER" id="PTHR10903">
    <property type="entry name" value="GTPASE, IMAP FAMILY MEMBER-RELATED"/>
    <property type="match status" value="1"/>
</dbReference>
<dbReference type="GO" id="GO:0005525">
    <property type="term" value="F:GTP binding"/>
    <property type="evidence" value="ECO:0007669"/>
    <property type="project" value="UniProtKB-KW"/>
</dbReference>
<feature type="transmembrane region" description="Helical" evidence="4">
    <location>
        <begin position="428"/>
        <end position="445"/>
    </location>
</feature>
<evidence type="ECO:0000256" key="3">
    <source>
        <dbReference type="ARBA" id="ARBA00023134"/>
    </source>
</evidence>
<feature type="chain" id="PRO_5043946158" description="AIG1-type G domain-containing protein" evidence="5">
    <location>
        <begin position="26"/>
        <end position="518"/>
    </location>
</feature>
<keyword evidence="5" id="KW-0732">Signal</keyword>
<feature type="domain" description="AIG1-type G" evidence="6">
    <location>
        <begin position="71"/>
        <end position="212"/>
    </location>
</feature>
<dbReference type="Gene3D" id="3.40.50.300">
    <property type="entry name" value="P-loop containing nucleotide triphosphate hydrolases"/>
    <property type="match status" value="1"/>
</dbReference>
<evidence type="ECO:0000256" key="5">
    <source>
        <dbReference type="SAM" id="SignalP"/>
    </source>
</evidence>
<keyword evidence="3" id="KW-0342">GTP-binding</keyword>
<dbReference type="EMBL" id="JAWDJR010000024">
    <property type="protein sequence ID" value="KAK9951885.1"/>
    <property type="molecule type" value="Genomic_DNA"/>
</dbReference>
<dbReference type="InterPro" id="IPR006703">
    <property type="entry name" value="G_AIG1"/>
</dbReference>
<feature type="transmembrane region" description="Helical" evidence="4">
    <location>
        <begin position="233"/>
        <end position="253"/>
    </location>
</feature>
<feature type="transmembrane region" description="Helical" evidence="4">
    <location>
        <begin position="260"/>
        <end position="279"/>
    </location>
</feature>
<evidence type="ECO:0000256" key="1">
    <source>
        <dbReference type="ARBA" id="ARBA00008535"/>
    </source>
</evidence>
<keyword evidence="2" id="KW-0547">Nucleotide-binding</keyword>
<keyword evidence="4" id="KW-0812">Transmembrane</keyword>
<dbReference type="InterPro" id="IPR045058">
    <property type="entry name" value="GIMA/IAN/Toc"/>
</dbReference>
<evidence type="ECO:0000313" key="7">
    <source>
        <dbReference type="EMBL" id="KAK9951885.1"/>
    </source>
</evidence>
<feature type="transmembrane region" description="Helical" evidence="4">
    <location>
        <begin position="285"/>
        <end position="303"/>
    </location>
</feature>
<reference evidence="7 8" key="1">
    <citation type="submission" date="2024-05" db="EMBL/GenBank/DDBJ databases">
        <title>A high-quality chromosomal-level genome assembly of Topmouth culter (Culter alburnus).</title>
        <authorList>
            <person name="Zhao H."/>
        </authorList>
    </citation>
    <scope>NUCLEOTIDE SEQUENCE [LARGE SCALE GENOMIC DNA]</scope>
    <source>
        <strain evidence="7">CATC2023</strain>
        <tissue evidence="7">Muscle</tissue>
    </source>
</reference>
<comment type="caution">
    <text evidence="7">The sequence shown here is derived from an EMBL/GenBank/DDBJ whole genome shotgun (WGS) entry which is preliminary data.</text>
</comment>
<feature type="signal peptide" evidence="5">
    <location>
        <begin position="1"/>
        <end position="25"/>
    </location>
</feature>
<comment type="similarity">
    <text evidence="1">Belongs to the TRAFAC class TrmE-Era-EngA-EngB-Septin-like GTPase superfamily. AIG1/Toc34/Toc159-like paraseptin GTPase family. IAN subfamily.</text>
</comment>
<feature type="transmembrane region" description="Helical" evidence="4">
    <location>
        <begin position="489"/>
        <end position="508"/>
    </location>
</feature>
<gene>
    <name evidence="7" type="ORF">ABG768_017759</name>
</gene>
<evidence type="ECO:0000256" key="4">
    <source>
        <dbReference type="SAM" id="Phobius"/>
    </source>
</evidence>
<dbReference type="AlphaFoldDB" id="A0AAW1YT23"/>
<feature type="transmembrane region" description="Helical" evidence="4">
    <location>
        <begin position="368"/>
        <end position="386"/>
    </location>
</feature>
<dbReference type="PANTHER" id="PTHR10903:SF177">
    <property type="entry name" value="GTPASE IMAP FAMILY MEMBER 4-LIKE-RELATED"/>
    <property type="match status" value="1"/>
</dbReference>
<dbReference type="Proteomes" id="UP001479290">
    <property type="component" value="Unassembled WGS sequence"/>
</dbReference>
<sequence length="518" mass="56586">MKSTKTKPKLLFTLILAFHLMTVQAEASHDDDVRILIVGIRGDSRFSAADILSGRTDGGQEDREIVKTPVITDEGRRMMLVTGPNLCEEDTARQSFTTALFLSSPGPHAVLMVLNLEDEESEQCDVVKRAQELLGAEVLQYCIVLLHQERFTGASRGIAGEMIDACGGRFHIIRESEPKPAQTAALVAEIDKLVWLNGDGFYSVLRQELKTEETSEDVHEENQLLSVIYDASGGAAGIVGWIFLILLTALVVYTEGGDNILILGAKFAALVLFMVYLRHVLSPDVAVPINLALITSLASIFTIDGRVIEDFKFSRSSSSSNRNIIGDVIVNIFIYLVLIYVAFMSLPFLLGSALVLGTLISIRSWSDVLIACHAAPGVTVGAYAFVEYISIISRDSPVFALGSFLCCIIGATLSMGFVTVFALLDVKMTIMLLISGLTMAYWHLTSETLGNVISLTVLTLFFSCGCVLIGSVFLILGLMMSFLKVITQSLVSSFLFYVALFLGSFIVIRRRNSNNNTR</sequence>
<dbReference type="Pfam" id="PF04548">
    <property type="entry name" value="AIG1"/>
    <property type="match status" value="1"/>
</dbReference>
<feature type="transmembrane region" description="Helical" evidence="4">
    <location>
        <begin position="324"/>
        <end position="348"/>
    </location>
</feature>
<feature type="transmembrane region" description="Helical" evidence="4">
    <location>
        <begin position="398"/>
        <end position="422"/>
    </location>
</feature>
<protein>
    <recommendedName>
        <fullName evidence="6">AIG1-type G domain-containing protein</fullName>
    </recommendedName>
</protein>
<accession>A0AAW1YT23</accession>
<keyword evidence="4" id="KW-0472">Membrane</keyword>
<keyword evidence="4" id="KW-1133">Transmembrane helix</keyword>